<dbReference type="Pfam" id="PF00173">
    <property type="entry name" value="Cyt-b5"/>
    <property type="match status" value="1"/>
</dbReference>
<accession>A0A167E1M5</accession>
<keyword evidence="2" id="KW-0472">Membrane</keyword>
<feature type="transmembrane region" description="Helical" evidence="2">
    <location>
        <begin position="37"/>
        <end position="56"/>
    </location>
</feature>
<reference evidence="4 5" key="1">
    <citation type="submission" date="2016-02" db="EMBL/GenBank/DDBJ databases">
        <title>Complete genome sequence and transcriptome regulation of the pentose utilising yeast Sugiyamaella lignohabitans.</title>
        <authorList>
            <person name="Bellasio M."/>
            <person name="Peymann A."/>
            <person name="Valli M."/>
            <person name="Sipitzky M."/>
            <person name="Graf A."/>
            <person name="Sauer M."/>
            <person name="Marx H."/>
            <person name="Mattanovich D."/>
        </authorList>
    </citation>
    <scope>NUCLEOTIDE SEQUENCE [LARGE SCALE GENOMIC DNA]</scope>
    <source>
        <strain evidence="4 5">CBS 10342</strain>
    </source>
</reference>
<dbReference type="GO" id="GO:0012505">
    <property type="term" value="C:endomembrane system"/>
    <property type="evidence" value="ECO:0007669"/>
    <property type="project" value="TreeGrafter"/>
</dbReference>
<comment type="similarity">
    <text evidence="1">Belongs to the cytochrome b5 family. MAPR subfamily.</text>
</comment>
<dbReference type="GeneID" id="30033681"/>
<sequence length="207" mass="23615">MSELRPRHKKIILRDENEHDDIIDRSPARGNFTLLDVIRILGGILLLNFLLSYYITKTPLWGTKTKLTNPRYLEFTFKAHVWPGSGYLNLTEDELSRYNGEDRALPIYVAINGSVYDVTSNPDSYGPLGAYSFFSGRDAARAYSTGCFHQDLTHDLRGLDPIKVEKDISGWKRFYESSDRYWFVGYVHHPPLTGPIPDPCNAAQKPS</sequence>
<evidence type="ECO:0000256" key="1">
    <source>
        <dbReference type="ARBA" id="ARBA00038357"/>
    </source>
</evidence>
<proteinExistence type="inferred from homology"/>
<dbReference type="KEGG" id="slb:AWJ20_1835"/>
<dbReference type="Gene3D" id="3.10.120.10">
    <property type="entry name" value="Cytochrome b5-like heme/steroid binding domain"/>
    <property type="match status" value="1"/>
</dbReference>
<dbReference type="PANTHER" id="PTHR10281">
    <property type="entry name" value="MEMBRANE-ASSOCIATED PROGESTERONE RECEPTOR COMPONENT-RELATED"/>
    <property type="match status" value="1"/>
</dbReference>
<evidence type="ECO:0000259" key="3">
    <source>
        <dbReference type="SMART" id="SM01117"/>
    </source>
</evidence>
<gene>
    <name evidence="4" type="ORF">AWJ20_1835</name>
</gene>
<protein>
    <recommendedName>
        <fullName evidence="3">Cytochrome b5 heme-binding domain-containing protein</fullName>
    </recommendedName>
</protein>
<feature type="domain" description="Cytochrome b5 heme-binding" evidence="3">
    <location>
        <begin position="90"/>
        <end position="188"/>
    </location>
</feature>
<evidence type="ECO:0000256" key="2">
    <source>
        <dbReference type="SAM" id="Phobius"/>
    </source>
</evidence>
<dbReference type="GO" id="GO:0016020">
    <property type="term" value="C:membrane"/>
    <property type="evidence" value="ECO:0007669"/>
    <property type="project" value="TreeGrafter"/>
</dbReference>
<evidence type="ECO:0000313" key="5">
    <source>
        <dbReference type="Proteomes" id="UP000189580"/>
    </source>
</evidence>
<dbReference type="InterPro" id="IPR001199">
    <property type="entry name" value="Cyt_B5-like_heme/steroid-bd"/>
</dbReference>
<dbReference type="PANTHER" id="PTHR10281:SF76">
    <property type="entry name" value="CALCUTTA CUP-RELATED"/>
    <property type="match status" value="1"/>
</dbReference>
<dbReference type="RefSeq" id="XP_018736016.1">
    <property type="nucleotide sequence ID" value="XM_018878744.1"/>
</dbReference>
<dbReference type="Proteomes" id="UP000189580">
    <property type="component" value="Chromosome a"/>
</dbReference>
<dbReference type="InterPro" id="IPR036400">
    <property type="entry name" value="Cyt_B5-like_heme/steroid_sf"/>
</dbReference>
<name>A0A167E1M5_9ASCO</name>
<organism evidence="4 5">
    <name type="scientific">Sugiyamaella lignohabitans</name>
    <dbReference type="NCBI Taxonomy" id="796027"/>
    <lineage>
        <taxon>Eukaryota</taxon>
        <taxon>Fungi</taxon>
        <taxon>Dikarya</taxon>
        <taxon>Ascomycota</taxon>
        <taxon>Saccharomycotina</taxon>
        <taxon>Dipodascomycetes</taxon>
        <taxon>Dipodascales</taxon>
        <taxon>Trichomonascaceae</taxon>
        <taxon>Sugiyamaella</taxon>
    </lineage>
</organism>
<dbReference type="InterPro" id="IPR050577">
    <property type="entry name" value="MAPR/NEUFC/NENF-like"/>
</dbReference>
<dbReference type="EMBL" id="CP014501">
    <property type="protein sequence ID" value="ANB13539.1"/>
    <property type="molecule type" value="Genomic_DNA"/>
</dbReference>
<dbReference type="OrthoDB" id="10257697at2759"/>
<dbReference type="SMART" id="SM01117">
    <property type="entry name" value="Cyt-b5"/>
    <property type="match status" value="1"/>
</dbReference>
<keyword evidence="2" id="KW-0812">Transmembrane</keyword>
<dbReference type="AlphaFoldDB" id="A0A167E1M5"/>
<evidence type="ECO:0000313" key="4">
    <source>
        <dbReference type="EMBL" id="ANB13539.1"/>
    </source>
</evidence>
<keyword evidence="5" id="KW-1185">Reference proteome</keyword>
<dbReference type="SUPFAM" id="SSF55856">
    <property type="entry name" value="Cytochrome b5-like heme/steroid binding domain"/>
    <property type="match status" value="1"/>
</dbReference>
<keyword evidence="2" id="KW-1133">Transmembrane helix</keyword>